<keyword evidence="1" id="KW-0732">Signal</keyword>
<sequence>MVSICCKSSTIIFALVAFLLFISSIQSMNVDNTTQSSDHPRVESEKLKYIRDYLKKINKPAIKTIQSPDGDIIDCVLSHQQYHPLLKGQRPLMASPQMSKWATLNDTNIENFQFWRILGESCPENTVPIRRITEEDVLRASSVQRFGRKLRRHVRKESDVNTNIINTHEYGIVYVEDSYYGASAVMDVWAPKVEGKMEFSLSQIWVMAGPSETLNTIEAGWQVFPDMYKDNSPRLFTYWTWGYHNGCYNLVCPGFVQISRTIVPGAAIKPVSSYNNKLYDLPFYIYKDSKNGNWWLEVNHVAVGYWPSKLFTHLQHGPANMIQFGGEIVNKRSSGTHTKTEMGSGHFPNEWYGKAACFKSVQAYHSMDGRDPANLIS</sequence>
<dbReference type="PROSITE" id="PS52045">
    <property type="entry name" value="NEPROSIN_PEP_CD"/>
    <property type="match status" value="1"/>
</dbReference>
<dbReference type="AlphaFoldDB" id="A0ABD3D613"/>
<evidence type="ECO:0000313" key="3">
    <source>
        <dbReference type="EMBL" id="KAL3636370.1"/>
    </source>
</evidence>
<dbReference type="InterPro" id="IPR053168">
    <property type="entry name" value="Glutamic_endopeptidase"/>
</dbReference>
<protein>
    <recommendedName>
        <fullName evidence="2">Neprosin PEP catalytic domain-containing protein</fullName>
    </recommendedName>
</protein>
<feature type="chain" id="PRO_5044774072" description="Neprosin PEP catalytic domain-containing protein" evidence="1">
    <location>
        <begin position="28"/>
        <end position="377"/>
    </location>
</feature>
<dbReference type="InterPro" id="IPR004314">
    <property type="entry name" value="Neprosin"/>
</dbReference>
<dbReference type="Proteomes" id="UP001632038">
    <property type="component" value="Unassembled WGS sequence"/>
</dbReference>
<dbReference type="Pfam" id="PF14365">
    <property type="entry name" value="Neprosin_AP"/>
    <property type="match status" value="1"/>
</dbReference>
<dbReference type="InterPro" id="IPR025521">
    <property type="entry name" value="Neprosin_propep"/>
</dbReference>
<evidence type="ECO:0000256" key="1">
    <source>
        <dbReference type="SAM" id="SignalP"/>
    </source>
</evidence>
<name>A0ABD3D613_9LAMI</name>
<keyword evidence="4" id="KW-1185">Reference proteome</keyword>
<organism evidence="3 4">
    <name type="scientific">Castilleja foliolosa</name>
    <dbReference type="NCBI Taxonomy" id="1961234"/>
    <lineage>
        <taxon>Eukaryota</taxon>
        <taxon>Viridiplantae</taxon>
        <taxon>Streptophyta</taxon>
        <taxon>Embryophyta</taxon>
        <taxon>Tracheophyta</taxon>
        <taxon>Spermatophyta</taxon>
        <taxon>Magnoliopsida</taxon>
        <taxon>eudicotyledons</taxon>
        <taxon>Gunneridae</taxon>
        <taxon>Pentapetalae</taxon>
        <taxon>asterids</taxon>
        <taxon>lamiids</taxon>
        <taxon>Lamiales</taxon>
        <taxon>Orobanchaceae</taxon>
        <taxon>Pedicularideae</taxon>
        <taxon>Castillejinae</taxon>
        <taxon>Castilleja</taxon>
    </lineage>
</organism>
<dbReference type="Gene3D" id="3.90.1320.10">
    <property type="entry name" value="Outer-capsid protein sigma 3, large lobe"/>
    <property type="match status" value="1"/>
</dbReference>
<accession>A0ABD3D613</accession>
<proteinExistence type="predicted"/>
<feature type="signal peptide" evidence="1">
    <location>
        <begin position="1"/>
        <end position="27"/>
    </location>
</feature>
<evidence type="ECO:0000259" key="2">
    <source>
        <dbReference type="PROSITE" id="PS52045"/>
    </source>
</evidence>
<dbReference type="EMBL" id="JAVIJP010000027">
    <property type="protein sequence ID" value="KAL3636370.1"/>
    <property type="molecule type" value="Genomic_DNA"/>
</dbReference>
<dbReference type="Pfam" id="PF03080">
    <property type="entry name" value="Neprosin"/>
    <property type="match status" value="1"/>
</dbReference>
<evidence type="ECO:0000313" key="4">
    <source>
        <dbReference type="Proteomes" id="UP001632038"/>
    </source>
</evidence>
<dbReference type="PANTHER" id="PTHR31589:SF110">
    <property type="entry name" value="PROTEIN, PUTATIVE (DUF239)-RELATED"/>
    <property type="match status" value="1"/>
</dbReference>
<feature type="domain" description="Neprosin PEP catalytic" evidence="2">
    <location>
        <begin position="155"/>
        <end position="377"/>
    </location>
</feature>
<comment type="caution">
    <text evidence="3">The sequence shown here is derived from an EMBL/GenBank/DDBJ whole genome shotgun (WGS) entry which is preliminary data.</text>
</comment>
<dbReference type="PANTHER" id="PTHR31589">
    <property type="entry name" value="PROTEIN, PUTATIVE (DUF239)-RELATED-RELATED"/>
    <property type="match status" value="1"/>
</dbReference>
<reference evidence="4" key="1">
    <citation type="journal article" date="2024" name="IScience">
        <title>Strigolactones Initiate the Formation of Haustorium-like Structures in Castilleja.</title>
        <authorList>
            <person name="Buerger M."/>
            <person name="Peterson D."/>
            <person name="Chory J."/>
        </authorList>
    </citation>
    <scope>NUCLEOTIDE SEQUENCE [LARGE SCALE GENOMIC DNA]</scope>
</reference>
<gene>
    <name evidence="3" type="ORF">CASFOL_020917</name>
</gene>